<accession>A0A3G4ZTM7</accession>
<dbReference type="Gene3D" id="1.10.30.50">
    <property type="match status" value="1"/>
</dbReference>
<evidence type="ECO:0000259" key="1">
    <source>
        <dbReference type="Pfam" id="PF01844"/>
    </source>
</evidence>
<protein>
    <recommendedName>
        <fullName evidence="1">HNH domain-containing protein</fullName>
    </recommendedName>
</protein>
<dbReference type="Pfam" id="PF01844">
    <property type="entry name" value="HNH"/>
    <property type="match status" value="1"/>
</dbReference>
<dbReference type="InterPro" id="IPR003615">
    <property type="entry name" value="HNH_nuc"/>
</dbReference>
<feature type="domain" description="HNH" evidence="1">
    <location>
        <begin position="60"/>
        <end position="93"/>
    </location>
</feature>
<feature type="non-terminal residue" evidence="2">
    <location>
        <position position="118"/>
    </location>
</feature>
<dbReference type="CDD" id="cd00085">
    <property type="entry name" value="HNHc"/>
    <property type="match status" value="1"/>
</dbReference>
<dbReference type="GO" id="GO:0004519">
    <property type="term" value="F:endonuclease activity"/>
    <property type="evidence" value="ECO:0007669"/>
    <property type="project" value="InterPro"/>
</dbReference>
<sequence length="118" mass="13543">MTKSPRKVSDATKKVVVASQDFKCNNKPGKNLYRLNNFLCPRWKYDNGNFSEVGNQGDYIIKLDYIIERSIGGSDDIENLQVLCPDCYSVKTNNFMKLSKDEKKKLKEGNKIKALEEE</sequence>
<dbReference type="EMBL" id="MK072072">
    <property type="protein sequence ID" value="AYV78250.1"/>
    <property type="molecule type" value="Genomic_DNA"/>
</dbReference>
<dbReference type="InterPro" id="IPR002711">
    <property type="entry name" value="HNH"/>
</dbReference>
<organism evidence="2">
    <name type="scientific">Edafosvirus sp</name>
    <dbReference type="NCBI Taxonomy" id="2487765"/>
    <lineage>
        <taxon>Viruses</taxon>
        <taxon>Varidnaviria</taxon>
        <taxon>Bamfordvirae</taxon>
        <taxon>Nucleocytoviricota</taxon>
        <taxon>Megaviricetes</taxon>
        <taxon>Imitervirales</taxon>
        <taxon>Mimiviridae</taxon>
        <taxon>Klosneuvirinae</taxon>
    </lineage>
</organism>
<proteinExistence type="predicted"/>
<reference evidence="2" key="1">
    <citation type="submission" date="2018-10" db="EMBL/GenBank/DDBJ databases">
        <title>Hidden diversity of soil giant viruses.</title>
        <authorList>
            <person name="Schulz F."/>
            <person name="Alteio L."/>
            <person name="Goudeau D."/>
            <person name="Ryan E.M."/>
            <person name="Malmstrom R.R."/>
            <person name="Blanchard J."/>
            <person name="Woyke T."/>
        </authorList>
    </citation>
    <scope>NUCLEOTIDE SEQUENCE</scope>
    <source>
        <strain evidence="2">EDV1</strain>
    </source>
</reference>
<dbReference type="GO" id="GO:0003676">
    <property type="term" value="F:nucleic acid binding"/>
    <property type="evidence" value="ECO:0007669"/>
    <property type="project" value="InterPro"/>
</dbReference>
<gene>
    <name evidence="2" type="ORF">Edafosvirus7_42</name>
</gene>
<name>A0A3G4ZTM7_9VIRU</name>
<dbReference type="GO" id="GO:0008270">
    <property type="term" value="F:zinc ion binding"/>
    <property type="evidence" value="ECO:0007669"/>
    <property type="project" value="InterPro"/>
</dbReference>
<evidence type="ECO:0000313" key="2">
    <source>
        <dbReference type="EMBL" id="AYV78250.1"/>
    </source>
</evidence>